<dbReference type="Proteomes" id="UP000827976">
    <property type="component" value="Chromosome 8"/>
</dbReference>
<evidence type="ECO:0000313" key="2">
    <source>
        <dbReference type="Proteomes" id="UP000827976"/>
    </source>
</evidence>
<evidence type="ECO:0000313" key="1">
    <source>
        <dbReference type="EMBL" id="KAH7674888.1"/>
    </source>
</evidence>
<dbReference type="EMBL" id="CM037018">
    <property type="protein sequence ID" value="KAH7674888.1"/>
    <property type="molecule type" value="Genomic_DNA"/>
</dbReference>
<comment type="caution">
    <text evidence="1">The sequence shown here is derived from an EMBL/GenBank/DDBJ whole genome shotgun (WGS) entry which is preliminary data.</text>
</comment>
<gene>
    <name evidence="1" type="ORF">IHE45_08G102200</name>
</gene>
<protein>
    <submittedName>
        <fullName evidence="1">Uncharacterized protein</fullName>
    </submittedName>
</protein>
<name>A0ACB7VL93_DIOAL</name>
<sequence>MELSRVPTATFLGFPFGKMGKSGSMGARRKETKRGRRRTAKGFANAVVDYLVSDSYFYAPLLEPMPVNPSPSGDKILSPTSNSQDCKGLSEPLVASNKVKYIWTRE</sequence>
<keyword evidence="2" id="KW-1185">Reference proteome</keyword>
<organism evidence="1 2">
    <name type="scientific">Dioscorea alata</name>
    <name type="common">Purple yam</name>
    <dbReference type="NCBI Taxonomy" id="55571"/>
    <lineage>
        <taxon>Eukaryota</taxon>
        <taxon>Viridiplantae</taxon>
        <taxon>Streptophyta</taxon>
        <taxon>Embryophyta</taxon>
        <taxon>Tracheophyta</taxon>
        <taxon>Spermatophyta</taxon>
        <taxon>Magnoliopsida</taxon>
        <taxon>Liliopsida</taxon>
        <taxon>Dioscoreales</taxon>
        <taxon>Dioscoreaceae</taxon>
        <taxon>Dioscorea</taxon>
    </lineage>
</organism>
<proteinExistence type="predicted"/>
<accession>A0ACB7VL93</accession>
<reference evidence="2" key="1">
    <citation type="journal article" date="2022" name="Nat. Commun.">
        <title>Chromosome evolution and the genetic basis of agronomically important traits in greater yam.</title>
        <authorList>
            <person name="Bredeson J.V."/>
            <person name="Lyons J.B."/>
            <person name="Oniyinde I.O."/>
            <person name="Okereke N.R."/>
            <person name="Kolade O."/>
            <person name="Nnabue I."/>
            <person name="Nwadili C.O."/>
            <person name="Hribova E."/>
            <person name="Parker M."/>
            <person name="Nwogha J."/>
            <person name="Shu S."/>
            <person name="Carlson J."/>
            <person name="Kariba R."/>
            <person name="Muthemba S."/>
            <person name="Knop K."/>
            <person name="Barton G.J."/>
            <person name="Sherwood A.V."/>
            <person name="Lopez-Montes A."/>
            <person name="Asiedu R."/>
            <person name="Jamnadass R."/>
            <person name="Muchugi A."/>
            <person name="Goodstein D."/>
            <person name="Egesi C.N."/>
            <person name="Featherston J."/>
            <person name="Asfaw A."/>
            <person name="Simpson G.G."/>
            <person name="Dolezel J."/>
            <person name="Hendre P.S."/>
            <person name="Van Deynze A."/>
            <person name="Kumar P.L."/>
            <person name="Obidiegwu J.E."/>
            <person name="Bhattacharjee R."/>
            <person name="Rokhsar D.S."/>
        </authorList>
    </citation>
    <scope>NUCLEOTIDE SEQUENCE [LARGE SCALE GENOMIC DNA]</scope>
    <source>
        <strain evidence="2">cv. TDa95/00328</strain>
    </source>
</reference>